<evidence type="ECO:0000313" key="9">
    <source>
        <dbReference type="Proteomes" id="UP001378592"/>
    </source>
</evidence>
<evidence type="ECO:0000256" key="5">
    <source>
        <dbReference type="PIRSR" id="PIRSR000097-2"/>
    </source>
</evidence>
<name>A0AAN9ZAA5_9ORTH</name>
<organism evidence="8 9">
    <name type="scientific">Gryllus longicercus</name>
    <dbReference type="NCBI Taxonomy" id="2509291"/>
    <lineage>
        <taxon>Eukaryota</taxon>
        <taxon>Metazoa</taxon>
        <taxon>Ecdysozoa</taxon>
        <taxon>Arthropoda</taxon>
        <taxon>Hexapoda</taxon>
        <taxon>Insecta</taxon>
        <taxon>Pterygota</taxon>
        <taxon>Neoptera</taxon>
        <taxon>Polyneoptera</taxon>
        <taxon>Orthoptera</taxon>
        <taxon>Ensifera</taxon>
        <taxon>Gryllidea</taxon>
        <taxon>Grylloidea</taxon>
        <taxon>Gryllidae</taxon>
        <taxon>Gryllinae</taxon>
        <taxon>Gryllus</taxon>
    </lineage>
</organism>
<keyword evidence="2" id="KW-0521">NADP</keyword>
<dbReference type="AlphaFoldDB" id="A0AAN9ZAA5"/>
<dbReference type="PRINTS" id="PR00069">
    <property type="entry name" value="ALDKETRDTASE"/>
</dbReference>
<comment type="similarity">
    <text evidence="1">Belongs to the aldo/keto reductase family.</text>
</comment>
<proteinExistence type="inferred from homology"/>
<evidence type="ECO:0000256" key="6">
    <source>
        <dbReference type="PIRSR" id="PIRSR000097-3"/>
    </source>
</evidence>
<dbReference type="PROSITE" id="PS00798">
    <property type="entry name" value="ALDOKETO_REDUCTASE_1"/>
    <property type="match status" value="1"/>
</dbReference>
<dbReference type="InterPro" id="IPR020471">
    <property type="entry name" value="AKR"/>
</dbReference>
<dbReference type="Proteomes" id="UP001378592">
    <property type="component" value="Unassembled WGS sequence"/>
</dbReference>
<reference evidence="8 9" key="1">
    <citation type="submission" date="2024-03" db="EMBL/GenBank/DDBJ databases">
        <title>The genome assembly and annotation of the cricket Gryllus longicercus Weissman &amp; Gray.</title>
        <authorList>
            <person name="Szrajer S."/>
            <person name="Gray D."/>
            <person name="Ylla G."/>
        </authorList>
    </citation>
    <scope>NUCLEOTIDE SEQUENCE [LARGE SCALE GENOMIC DNA]</scope>
    <source>
        <strain evidence="8">DAG 2021-001</strain>
        <tissue evidence="8">Whole body minus gut</tissue>
    </source>
</reference>
<dbReference type="EMBL" id="JAZDUA010000003">
    <property type="protein sequence ID" value="KAK7874348.1"/>
    <property type="molecule type" value="Genomic_DNA"/>
</dbReference>
<sequence length="318" mass="35452">MARTIKLNSGYEMPTIGLGTWQAAPGEVERAVAEAVDAGYRHFDCAMLYGNEREIGAALRAKMDEGAVRREDLFITSKLWNTFHRPEVVEATCRRSLEALQLDYLDLYLVHWPVAFKEGEEPWPRDAQGRIHTTYIEPASTWRAMERLPALGLARSVGVSNFNSQQLARLCDAAQLPPAVNQVECHPYLTQRALRAACRARGVTVVAYSPLGAPNAVRPATTEAALGAPAVLHDHRIKELAAKYAKSPAQIILRYLVQSGMAAIPKSTNPTRIRENLDIYDFELAPAELQFIDSFNCGVRAYPLLEVQHDVNYPFHIE</sequence>
<feature type="binding site" evidence="5">
    <location>
        <position position="111"/>
    </location>
    <ligand>
        <name>substrate</name>
    </ligand>
</feature>
<dbReference type="PROSITE" id="PS00063">
    <property type="entry name" value="ALDOKETO_REDUCTASE_3"/>
    <property type="match status" value="1"/>
</dbReference>
<protein>
    <recommendedName>
        <fullName evidence="7">NADP-dependent oxidoreductase domain-containing protein</fullName>
    </recommendedName>
</protein>
<dbReference type="InterPro" id="IPR018170">
    <property type="entry name" value="Aldo/ket_reductase_CS"/>
</dbReference>
<keyword evidence="3" id="KW-0560">Oxidoreductase</keyword>
<evidence type="ECO:0000256" key="1">
    <source>
        <dbReference type="ARBA" id="ARBA00007905"/>
    </source>
</evidence>
<keyword evidence="9" id="KW-1185">Reference proteome</keyword>
<gene>
    <name evidence="8" type="ORF">R5R35_007818</name>
</gene>
<comment type="caution">
    <text evidence="8">The sequence shown here is derived from an EMBL/GenBank/DDBJ whole genome shotgun (WGS) entry which is preliminary data.</text>
</comment>
<dbReference type="FunFam" id="3.20.20.100:FF:000006">
    <property type="entry name" value="Aldo-keto reductase family 1 member A1"/>
    <property type="match status" value="1"/>
</dbReference>
<dbReference type="InterPro" id="IPR023210">
    <property type="entry name" value="NADP_OxRdtase_dom"/>
</dbReference>
<feature type="domain" description="NADP-dependent oxidoreductase" evidence="7">
    <location>
        <begin position="16"/>
        <end position="295"/>
    </location>
</feature>
<dbReference type="SUPFAM" id="SSF51430">
    <property type="entry name" value="NAD(P)-linked oxidoreductase"/>
    <property type="match status" value="1"/>
</dbReference>
<evidence type="ECO:0000256" key="4">
    <source>
        <dbReference type="PIRSR" id="PIRSR000097-1"/>
    </source>
</evidence>
<feature type="active site" description="Proton donor" evidence="4">
    <location>
        <position position="49"/>
    </location>
</feature>
<dbReference type="PANTHER" id="PTHR11732">
    <property type="entry name" value="ALDO/KETO REDUCTASE"/>
    <property type="match status" value="1"/>
</dbReference>
<evidence type="ECO:0000256" key="3">
    <source>
        <dbReference type="ARBA" id="ARBA00023002"/>
    </source>
</evidence>
<dbReference type="Pfam" id="PF00248">
    <property type="entry name" value="Aldo_ket_red"/>
    <property type="match status" value="1"/>
</dbReference>
<dbReference type="Gene3D" id="3.20.20.100">
    <property type="entry name" value="NADP-dependent oxidoreductase domain"/>
    <property type="match status" value="1"/>
</dbReference>
<accession>A0AAN9ZAA5</accession>
<dbReference type="GO" id="GO:0016491">
    <property type="term" value="F:oxidoreductase activity"/>
    <property type="evidence" value="ECO:0007669"/>
    <property type="project" value="UniProtKB-KW"/>
</dbReference>
<dbReference type="InterPro" id="IPR036812">
    <property type="entry name" value="NAD(P)_OxRdtase_dom_sf"/>
</dbReference>
<feature type="site" description="Lowers pKa of active site Tyr" evidence="6">
    <location>
        <position position="78"/>
    </location>
</feature>
<dbReference type="PIRSF" id="PIRSF000097">
    <property type="entry name" value="AKR"/>
    <property type="match status" value="1"/>
</dbReference>
<evidence type="ECO:0000313" key="8">
    <source>
        <dbReference type="EMBL" id="KAK7874348.1"/>
    </source>
</evidence>
<evidence type="ECO:0000259" key="7">
    <source>
        <dbReference type="Pfam" id="PF00248"/>
    </source>
</evidence>
<evidence type="ECO:0000256" key="2">
    <source>
        <dbReference type="ARBA" id="ARBA00022857"/>
    </source>
</evidence>
<dbReference type="PROSITE" id="PS00062">
    <property type="entry name" value="ALDOKETO_REDUCTASE_2"/>
    <property type="match status" value="1"/>
</dbReference>